<keyword evidence="1 2" id="KW-0129">CBS domain</keyword>
<dbReference type="PROSITE" id="PS51371">
    <property type="entry name" value="CBS"/>
    <property type="match status" value="2"/>
</dbReference>
<comment type="caution">
    <text evidence="4">The sequence shown here is derived from an EMBL/GenBank/DDBJ whole genome shotgun (WGS) entry which is preliminary data.</text>
</comment>
<organism evidence="4 5">
    <name type="scientific">Plastoroseomonas arctica</name>
    <dbReference type="NCBI Taxonomy" id="1509237"/>
    <lineage>
        <taxon>Bacteria</taxon>
        <taxon>Pseudomonadati</taxon>
        <taxon>Pseudomonadota</taxon>
        <taxon>Alphaproteobacteria</taxon>
        <taxon>Acetobacterales</taxon>
        <taxon>Acetobacteraceae</taxon>
        <taxon>Plastoroseomonas</taxon>
    </lineage>
</organism>
<dbReference type="Pfam" id="PF00571">
    <property type="entry name" value="CBS"/>
    <property type="match status" value="2"/>
</dbReference>
<evidence type="ECO:0000256" key="1">
    <source>
        <dbReference type="ARBA" id="ARBA00023122"/>
    </source>
</evidence>
<dbReference type="EMBL" id="JAAEDH010000005">
    <property type="protein sequence ID" value="MBR0654727.1"/>
    <property type="molecule type" value="Genomic_DNA"/>
</dbReference>
<dbReference type="InterPro" id="IPR051257">
    <property type="entry name" value="Diverse_CBS-Domain"/>
</dbReference>
<evidence type="ECO:0000256" key="2">
    <source>
        <dbReference type="PROSITE-ProRule" id="PRU00703"/>
    </source>
</evidence>
<evidence type="ECO:0000313" key="4">
    <source>
        <dbReference type="EMBL" id="MBR0654727.1"/>
    </source>
</evidence>
<feature type="domain" description="CBS" evidence="3">
    <location>
        <begin position="76"/>
        <end position="132"/>
    </location>
</feature>
<dbReference type="AlphaFoldDB" id="A0AAF1JVP6"/>
<dbReference type="PANTHER" id="PTHR43080">
    <property type="entry name" value="CBS DOMAIN-CONTAINING PROTEIN CBSX3, MITOCHONDRIAL"/>
    <property type="match status" value="1"/>
</dbReference>
<dbReference type="PANTHER" id="PTHR43080:SF2">
    <property type="entry name" value="CBS DOMAIN-CONTAINING PROTEIN"/>
    <property type="match status" value="1"/>
</dbReference>
<gene>
    <name evidence="4" type="ORF">GXW79_06510</name>
</gene>
<reference evidence="4" key="1">
    <citation type="submission" date="2020-01" db="EMBL/GenBank/DDBJ databases">
        <authorList>
            <person name="Rat A."/>
        </authorList>
    </citation>
    <scope>NUCLEOTIDE SEQUENCE</scope>
    <source>
        <strain evidence="4">LMG 28251</strain>
    </source>
</reference>
<feature type="domain" description="CBS" evidence="3">
    <location>
        <begin position="8"/>
        <end position="68"/>
    </location>
</feature>
<evidence type="ECO:0000259" key="3">
    <source>
        <dbReference type="PROSITE" id="PS51371"/>
    </source>
</evidence>
<sequence>MTIASILARKGGNVVSVGPGEDAVGVAATLARHRIGAVLVRDGAGVVLGILSERDIVRAIGKDGTAALAMTARQMMTSDVHSVSPDTGINEALGEMTDRRIRHLPVMTAGTVAGMVSIGDLVKARMDAIIEEAESLRAFVTAS</sequence>
<dbReference type="InterPro" id="IPR046342">
    <property type="entry name" value="CBS_dom_sf"/>
</dbReference>
<dbReference type="Proteomes" id="UP001196068">
    <property type="component" value="Unassembled WGS sequence"/>
</dbReference>
<dbReference type="SUPFAM" id="SSF54631">
    <property type="entry name" value="CBS-domain pair"/>
    <property type="match status" value="1"/>
</dbReference>
<name>A0AAF1JVP6_9PROT</name>
<dbReference type="InterPro" id="IPR000644">
    <property type="entry name" value="CBS_dom"/>
</dbReference>
<keyword evidence="5" id="KW-1185">Reference proteome</keyword>
<dbReference type="InterPro" id="IPR044725">
    <property type="entry name" value="CBSX3_CBS_dom"/>
</dbReference>
<dbReference type="CDD" id="cd04623">
    <property type="entry name" value="CBS_pair_bac_euk"/>
    <property type="match status" value="1"/>
</dbReference>
<dbReference type="SMART" id="SM00116">
    <property type="entry name" value="CBS"/>
    <property type="match status" value="2"/>
</dbReference>
<dbReference type="Gene3D" id="3.10.580.10">
    <property type="entry name" value="CBS-domain"/>
    <property type="match status" value="1"/>
</dbReference>
<protein>
    <submittedName>
        <fullName evidence="4">CBS domain-containing protein</fullName>
    </submittedName>
</protein>
<accession>A0AAF1JVP6</accession>
<reference evidence="4" key="2">
    <citation type="journal article" date="2021" name="Syst. Appl. Microbiol.">
        <title>Roseomonas hellenica sp. nov., isolated from roots of wild-growing Alkanna tinctoria.</title>
        <authorList>
            <person name="Rat A."/>
            <person name="Naranjo H.D."/>
            <person name="Lebbe L."/>
            <person name="Cnockaert M."/>
            <person name="Krigas N."/>
            <person name="Grigoriadou K."/>
            <person name="Maloupa E."/>
            <person name="Willems A."/>
        </authorList>
    </citation>
    <scope>NUCLEOTIDE SEQUENCE</scope>
    <source>
        <strain evidence="4">LMG 28251</strain>
    </source>
</reference>
<evidence type="ECO:0000313" key="5">
    <source>
        <dbReference type="Proteomes" id="UP001196068"/>
    </source>
</evidence>
<dbReference type="RefSeq" id="WP_211873547.1">
    <property type="nucleotide sequence ID" value="NZ_JAAEDH010000005.1"/>
</dbReference>
<proteinExistence type="predicted"/>